<dbReference type="EMBL" id="LFYR01000204">
    <property type="protein sequence ID" value="KMZ75133.1"/>
    <property type="molecule type" value="Genomic_DNA"/>
</dbReference>
<accession>A0A0K9Q1J3</accession>
<dbReference type="OrthoDB" id="440455at2759"/>
<protein>
    <submittedName>
        <fullName evidence="4">Ubiquitin system component Cue protein</fullName>
    </submittedName>
</protein>
<dbReference type="STRING" id="29655.A0A0K9Q1J3"/>
<feature type="region of interest" description="Disordered" evidence="2">
    <location>
        <begin position="123"/>
        <end position="143"/>
    </location>
</feature>
<evidence type="ECO:0000256" key="2">
    <source>
        <dbReference type="SAM" id="MobiDB-lite"/>
    </source>
</evidence>
<reference evidence="5" key="1">
    <citation type="journal article" date="2016" name="Nature">
        <title>The genome of the seagrass Zostera marina reveals angiosperm adaptation to the sea.</title>
        <authorList>
            <person name="Olsen J.L."/>
            <person name="Rouze P."/>
            <person name="Verhelst B."/>
            <person name="Lin Y.-C."/>
            <person name="Bayer T."/>
            <person name="Collen J."/>
            <person name="Dattolo E."/>
            <person name="De Paoli E."/>
            <person name="Dittami S."/>
            <person name="Maumus F."/>
            <person name="Michel G."/>
            <person name="Kersting A."/>
            <person name="Lauritano C."/>
            <person name="Lohaus R."/>
            <person name="Toepel M."/>
            <person name="Tonon T."/>
            <person name="Vanneste K."/>
            <person name="Amirebrahimi M."/>
            <person name="Brakel J."/>
            <person name="Bostroem C."/>
            <person name="Chovatia M."/>
            <person name="Grimwood J."/>
            <person name="Jenkins J.W."/>
            <person name="Jueterbock A."/>
            <person name="Mraz A."/>
            <person name="Stam W.T."/>
            <person name="Tice H."/>
            <person name="Bornberg-Bauer E."/>
            <person name="Green P.J."/>
            <person name="Pearson G.A."/>
            <person name="Procaccini G."/>
            <person name="Duarte C.M."/>
            <person name="Schmutz J."/>
            <person name="Reusch T.B.H."/>
            <person name="Van de Peer Y."/>
        </authorList>
    </citation>
    <scope>NUCLEOTIDE SEQUENCE [LARGE SCALE GENOMIC DNA]</scope>
    <source>
        <strain evidence="5">cv. Finnish</strain>
    </source>
</reference>
<dbReference type="Gene3D" id="1.10.8.10">
    <property type="entry name" value="DNA helicase RuvA subunit, C-terminal domain"/>
    <property type="match status" value="1"/>
</dbReference>
<evidence type="ECO:0000313" key="4">
    <source>
        <dbReference type="EMBL" id="KMZ75133.1"/>
    </source>
</evidence>
<proteinExistence type="predicted"/>
<dbReference type="OMA" id="HFHPDIF"/>
<dbReference type="GO" id="GO:0043130">
    <property type="term" value="F:ubiquitin binding"/>
    <property type="evidence" value="ECO:0007669"/>
    <property type="project" value="InterPro"/>
</dbReference>
<name>A0A0K9Q1J3_ZOSMR</name>
<dbReference type="AlphaFoldDB" id="A0A0K9Q1J3"/>
<comment type="caution">
    <text evidence="4">The sequence shown here is derived from an EMBL/GenBank/DDBJ whole genome shotgun (WGS) entry which is preliminary data.</text>
</comment>
<keyword evidence="5" id="KW-1185">Reference proteome</keyword>
<sequence>MSAGICGKRLGLEEVFGSPSSSAPKRFRFSSTSPPSSFHGSVDRFSTADLVADRADKVLALLRIFPSMDRKVVEKILDSHDHNIDDAIRSLHALCLNDPSLRNDADILNQYPVQATVNMHMTGQKNEDSSSNPLGSEATMSAPSVDGTSWVDVFVQEMMKASDWDDVKGRATKILEAFEGNVVGKCKETWEQESVSLQEQLQSLLRENQILKRAVAIQHERSVEYEEKLKEADQLKHMIGQYQQQVQTLELNNYSLKIHLQKAQDTSSIPSQFHPDIF</sequence>
<feature type="compositionally biased region" description="Polar residues" evidence="2">
    <location>
        <begin position="123"/>
        <end position="142"/>
    </location>
</feature>
<gene>
    <name evidence="4" type="ORF">ZOSMA_118G00100</name>
</gene>
<evidence type="ECO:0000313" key="5">
    <source>
        <dbReference type="Proteomes" id="UP000036987"/>
    </source>
</evidence>
<dbReference type="CDD" id="cd14279">
    <property type="entry name" value="CUE"/>
    <property type="match status" value="1"/>
</dbReference>
<dbReference type="PANTHER" id="PTHR31245">
    <property type="entry name" value="UBIQUITIN SYSTEM COMPONENT CUE PROTEIN"/>
    <property type="match status" value="1"/>
</dbReference>
<feature type="domain" description="CUE" evidence="3">
    <location>
        <begin position="53"/>
        <end position="98"/>
    </location>
</feature>
<evidence type="ECO:0000259" key="3">
    <source>
        <dbReference type="PROSITE" id="PS51140"/>
    </source>
</evidence>
<feature type="coiled-coil region" evidence="1">
    <location>
        <begin position="187"/>
        <end position="252"/>
    </location>
</feature>
<dbReference type="PANTHER" id="PTHR31245:SF16">
    <property type="entry name" value="UDP-GLUCOSE 6-DEHYDROGENASE"/>
    <property type="match status" value="1"/>
</dbReference>
<keyword evidence="1" id="KW-0175">Coiled coil</keyword>
<organism evidence="4 5">
    <name type="scientific">Zostera marina</name>
    <name type="common">Eelgrass</name>
    <dbReference type="NCBI Taxonomy" id="29655"/>
    <lineage>
        <taxon>Eukaryota</taxon>
        <taxon>Viridiplantae</taxon>
        <taxon>Streptophyta</taxon>
        <taxon>Embryophyta</taxon>
        <taxon>Tracheophyta</taxon>
        <taxon>Spermatophyta</taxon>
        <taxon>Magnoliopsida</taxon>
        <taxon>Liliopsida</taxon>
        <taxon>Zosteraceae</taxon>
        <taxon>Zostera</taxon>
    </lineage>
</organism>
<dbReference type="Proteomes" id="UP000036987">
    <property type="component" value="Unassembled WGS sequence"/>
</dbReference>
<evidence type="ECO:0000256" key="1">
    <source>
        <dbReference type="SAM" id="Coils"/>
    </source>
</evidence>
<dbReference type="SUPFAM" id="SSF46934">
    <property type="entry name" value="UBA-like"/>
    <property type="match status" value="1"/>
</dbReference>
<dbReference type="InterPro" id="IPR009060">
    <property type="entry name" value="UBA-like_sf"/>
</dbReference>
<dbReference type="InterPro" id="IPR003892">
    <property type="entry name" value="CUE"/>
</dbReference>
<dbReference type="PROSITE" id="PS51140">
    <property type="entry name" value="CUE"/>
    <property type="match status" value="1"/>
</dbReference>